<dbReference type="EMBL" id="LR796705">
    <property type="protein sequence ID" value="CAB4161328.1"/>
    <property type="molecule type" value="Genomic_DNA"/>
</dbReference>
<accession>A0A6J5NW57</accession>
<proteinExistence type="predicted"/>
<gene>
    <name evidence="1" type="ORF">UFOVP731_45</name>
</gene>
<sequence length="69" mass="7961">MKRFHATLEESTKAHKALLAWKSCTGSADDIMALVKVWKKLATIYELKEEWRPWMGPYPRNGGGRAHFD</sequence>
<name>A0A6J5NW57_9CAUD</name>
<evidence type="ECO:0000313" key="1">
    <source>
        <dbReference type="EMBL" id="CAB4161328.1"/>
    </source>
</evidence>
<protein>
    <submittedName>
        <fullName evidence="1">Uncharacterized protein</fullName>
    </submittedName>
</protein>
<reference evidence="1" key="1">
    <citation type="submission" date="2020-04" db="EMBL/GenBank/DDBJ databases">
        <authorList>
            <person name="Chiriac C."/>
            <person name="Salcher M."/>
            <person name="Ghai R."/>
            <person name="Kavagutti S V."/>
        </authorList>
    </citation>
    <scope>NUCLEOTIDE SEQUENCE</scope>
</reference>
<organism evidence="1">
    <name type="scientific">uncultured Caudovirales phage</name>
    <dbReference type="NCBI Taxonomy" id="2100421"/>
    <lineage>
        <taxon>Viruses</taxon>
        <taxon>Duplodnaviria</taxon>
        <taxon>Heunggongvirae</taxon>
        <taxon>Uroviricota</taxon>
        <taxon>Caudoviricetes</taxon>
        <taxon>Peduoviridae</taxon>
        <taxon>Maltschvirus</taxon>
        <taxon>Maltschvirus maltsch</taxon>
    </lineage>
</organism>